<protein>
    <submittedName>
        <fullName evidence="1">Uncharacterized protein</fullName>
    </submittedName>
</protein>
<evidence type="ECO:0000313" key="1">
    <source>
        <dbReference type="EMBL" id="AFP65247.1"/>
    </source>
</evidence>
<dbReference type="EMBL" id="CP003680">
    <property type="protein sequence ID" value="AFP65247.1"/>
    <property type="molecule type" value="Genomic_DNA"/>
</dbReference>
<evidence type="ECO:0000313" key="2">
    <source>
        <dbReference type="Proteomes" id="UP000243348"/>
    </source>
</evidence>
<organism evidence="1 2">
    <name type="scientific">Chroomonas mesostigmatica CCMP1168</name>
    <dbReference type="NCBI Taxonomy" id="1195612"/>
    <lineage>
        <taxon>Eukaryota</taxon>
        <taxon>Cryptophyceae</taxon>
        <taxon>Pyrenomonadales</taxon>
        <taxon>Chroomonadaceae</taxon>
        <taxon>Chroomonas</taxon>
    </lineage>
</organism>
<gene>
    <name evidence="1" type="ORF">CMESO_44</name>
</gene>
<name>J7G177_9CRYP</name>
<reference evidence="1 2" key="1">
    <citation type="journal article" date="2012" name="Genome Biol. Evol.">
        <title>Nucleomorph genome sequence of the cryptophyte alga Chroomonas mesostigmatica CCMP1168 reveals lineage-specific gene loss and genome complexity.</title>
        <authorList>
            <person name="Moore C.E."/>
            <person name="Curtis B."/>
            <person name="Mills T."/>
            <person name="Tanifuji G."/>
            <person name="Archibald J.M."/>
        </authorList>
    </citation>
    <scope>NUCLEOTIDE SEQUENCE [LARGE SCALE GENOMIC DNA]</scope>
    <source>
        <strain evidence="1 2">CCMP1168</strain>
    </source>
</reference>
<accession>J7G177</accession>
<geneLocation type="nucleomorph" evidence="1"/>
<dbReference type="AlphaFoldDB" id="J7G177"/>
<proteinExistence type="predicted"/>
<keyword evidence="1" id="KW-0542">Nucleomorph</keyword>
<sequence length="889" mass="107340">MKGKKPNFYCLGFFLKNLFIIQSKNSFFLKKIFFKISKNNYLFFLVFTMILEKKKKFDTGFCALIWIKNFIVFGFKDFLPKSKFKFLVILVDFLASSPFKIYSQLFDIFIKIFGPKTIPIPEANFVLKNIEEKLDTKTKTKKGKEFLTANLSIMEYLLSFCSKDFFYCLEKIMIKIWNIIGSYKLIQYEETFDACLVSIIKNFQLLYFEIFENNKNSDWRQFVTSIIMILHVTIKKKKIFENINLKLNEKIYSFITLLTSKKEEEFTLYIPVFFRFSFLKCRLNNNKTSLSALKWCFFLSSSINFKILFRFYFLSCAVPFYILFLNKFNSIRCEKIKFLFRIISFSEKIFYKNRIFLSTSIINSLRLDKKKKIFTFFFQKLFSVENKLNLYFHNFSMRWSASFLRKNGNSINGILLSLSNNNCQKILMIFAEIFFYKIRPCFFVDFSDFFSLYRFQLSIRNLFDTIFFIFNKLEKEQIEKTHSSILTERCICVRGNDGKGKLIFFFEKKKTERFIILINKLLFNSSTKNKNQELFFKLIMRLSLISNLTRISSQKNLTSNLFFWFEHVILKNLYNLSCQYIMEIIFLDNSFTQFLDKKFSKKIFKFGMSILSLYQENLTNFFFDFFGFLIYYGNKSIFDLICKHFFHFFFRVHLWGSKFLSRTILKFLRVVIDSRHNIFKKKEIITLFVIGEINLLEFGETEELYFFFKSLIENFDENGNFISHLIEVFLEYYFVNQNFKSTLFMNNFLILFIKKKGTVWVYKECEKIKKNLFLFLIFYPVFVNFRQKISVFCLDNFSALLKLFFLQEIPYFRNFFLEKLMEKTVRKIIFDLKQLNRLEQKKGQKISRFYSFLFPNQFEYYVGLNSKAFVENILEKIKSTSFIFPFRII</sequence>
<dbReference type="Proteomes" id="UP000243348">
    <property type="component" value="Nucleomorph 1"/>
</dbReference>